<name>A0A2M4CX83_ANODA</name>
<sequence length="109" mass="12339">MLSCVQRLLKDIAPSAINRAISHLMITLPHTVPIVSLFGVTEIETMIFTYFLFGILFSLSPSTTINNVPSSPITTVSIDEPNTHKPQLCWHFDRYRPSRWPTKNPSQTL</sequence>
<reference evidence="1" key="1">
    <citation type="submission" date="2018-01" db="EMBL/GenBank/DDBJ databases">
        <title>An insight into the sialome of Amazonian anophelines.</title>
        <authorList>
            <person name="Ribeiro J.M."/>
            <person name="Scarpassa V."/>
            <person name="Calvo E."/>
        </authorList>
    </citation>
    <scope>NUCLEOTIDE SEQUENCE</scope>
</reference>
<evidence type="ECO:0000313" key="1">
    <source>
        <dbReference type="EMBL" id="MBW69936.1"/>
    </source>
</evidence>
<dbReference type="EMBL" id="GGFL01005758">
    <property type="protein sequence ID" value="MBW69936.1"/>
    <property type="molecule type" value="Transcribed_RNA"/>
</dbReference>
<protein>
    <submittedName>
        <fullName evidence="1">Uncharacterized protein</fullName>
    </submittedName>
</protein>
<dbReference type="AlphaFoldDB" id="A0A2M4CX83"/>
<proteinExistence type="predicted"/>
<accession>A0A2M4CX83</accession>
<organism evidence="1">
    <name type="scientific">Anopheles darlingi</name>
    <name type="common">Mosquito</name>
    <dbReference type="NCBI Taxonomy" id="43151"/>
    <lineage>
        <taxon>Eukaryota</taxon>
        <taxon>Metazoa</taxon>
        <taxon>Ecdysozoa</taxon>
        <taxon>Arthropoda</taxon>
        <taxon>Hexapoda</taxon>
        <taxon>Insecta</taxon>
        <taxon>Pterygota</taxon>
        <taxon>Neoptera</taxon>
        <taxon>Endopterygota</taxon>
        <taxon>Diptera</taxon>
        <taxon>Nematocera</taxon>
        <taxon>Culicoidea</taxon>
        <taxon>Culicidae</taxon>
        <taxon>Anophelinae</taxon>
        <taxon>Anopheles</taxon>
    </lineage>
</organism>